<dbReference type="PANTHER" id="PTHR40980">
    <property type="entry name" value="PLUG DOMAIN-CONTAINING PROTEIN"/>
    <property type="match status" value="1"/>
</dbReference>
<proteinExistence type="predicted"/>
<sequence>MRYKFIILNCCAALLLATTTNAQTSSDGNLTGSVIDEQKKPLDYVSIALLKAQDSTLVKGSFTGAEGKFAFEHLPAGNYLIAFNMVGYSKVIKGPFSIDKSHQTYNSADVQLISTTKQLNSVNIVGRKPLVERQIDKTILNIENSILATGNTALEILKKAPGVSVDKDGNVSLYGKKGVSMMIDGKLTYLSSEETVNLLNATEGNAISSIELITNPSSKYDAAGNSGIINIRLKKNRNYGTNGTVTAGAGYGRYYKANSGLTVNHREKKLNVFGDFNYARNKNFADQGLLRTNGAGASRIFFDQTGGYVGIRNNTNYKTGADYFINDRNTVGVAVNGFISKAGQVTDNITRIGVSPSQTDSILKAVNPTDYTYKNTAYNLNYKGVLDTMGQELNIDADFSRYHREKLDAYNNTLQDANGLPTRPTSTFRNFTPSIVKIWTAKADYTYPFNKKMKVDLGLKTSFVNTDNNSIVENLVANQWQYDQNQSNHFLYDENINAAYASFHREFKSTTVQLGLRAEQTNSKGNSLSSQSVVNRHYLNLFPSLFINQVLSKDNEIGFSYSRRIDRPNYSTLNPFIHYIDAYTYVEGNPFLKPQYTNAFELSWSYKKTLNATLAYSSTTDVITFVTTGDTVRKTLHATTVNLAALKTYTLDISAPLSITKWWNLNNNLTVFYNKYTTPDLLGSPFESGKLAFNLNSTQTFTINSTLTAELSGYYHSRNIDGASTTSQEYSVNMGLGKTLMDKQLDIKLAANDVFNLLKYVTTSTIPGQNYTYRAKYESQIFRLTAAYHFGSNAIKSARKRTRGSEDEQKRI</sequence>
<protein>
    <submittedName>
        <fullName evidence="6">Outer membrane receptor proteins, mostly Fe transport</fullName>
    </submittedName>
</protein>
<dbReference type="Gene3D" id="2.60.40.1120">
    <property type="entry name" value="Carboxypeptidase-like, regulatory domain"/>
    <property type="match status" value="1"/>
</dbReference>
<evidence type="ECO:0000256" key="3">
    <source>
        <dbReference type="ARBA" id="ARBA00023237"/>
    </source>
</evidence>
<dbReference type="InterPro" id="IPR036942">
    <property type="entry name" value="Beta-barrel_TonB_sf"/>
</dbReference>
<dbReference type="RefSeq" id="WP_142529473.1">
    <property type="nucleotide sequence ID" value="NZ_CBCSJO010000009.1"/>
</dbReference>
<evidence type="ECO:0000256" key="4">
    <source>
        <dbReference type="SAM" id="SignalP"/>
    </source>
</evidence>
<reference evidence="6 7" key="1">
    <citation type="submission" date="2017-05" db="EMBL/GenBank/DDBJ databases">
        <authorList>
            <person name="Varghese N."/>
            <person name="Submissions S."/>
        </authorList>
    </citation>
    <scope>NUCLEOTIDE SEQUENCE [LARGE SCALE GENOMIC DNA]</scope>
    <source>
        <strain evidence="6 7">DSM 19036</strain>
    </source>
</reference>
<dbReference type="Gene3D" id="2.40.170.20">
    <property type="entry name" value="TonB-dependent receptor, beta-barrel domain"/>
    <property type="match status" value="1"/>
</dbReference>
<dbReference type="Pfam" id="PF14905">
    <property type="entry name" value="OMP_b-brl_3"/>
    <property type="match status" value="1"/>
</dbReference>
<dbReference type="InterPro" id="IPR041700">
    <property type="entry name" value="OMP_b-brl_3"/>
</dbReference>
<keyword evidence="4" id="KW-0732">Signal</keyword>
<keyword evidence="2" id="KW-0472">Membrane</keyword>
<feature type="signal peptide" evidence="4">
    <location>
        <begin position="1"/>
        <end position="22"/>
    </location>
</feature>
<dbReference type="SUPFAM" id="SSF56935">
    <property type="entry name" value="Porins"/>
    <property type="match status" value="1"/>
</dbReference>
<dbReference type="InterPro" id="IPR008969">
    <property type="entry name" value="CarboxyPept-like_regulatory"/>
</dbReference>
<evidence type="ECO:0000259" key="5">
    <source>
        <dbReference type="Pfam" id="PF14905"/>
    </source>
</evidence>
<dbReference type="SUPFAM" id="SSF49464">
    <property type="entry name" value="Carboxypeptidase regulatory domain-like"/>
    <property type="match status" value="1"/>
</dbReference>
<feature type="chain" id="PRO_5022175878" evidence="4">
    <location>
        <begin position="23"/>
        <end position="812"/>
    </location>
</feature>
<accession>A0A521ESX6</accession>
<evidence type="ECO:0000313" key="7">
    <source>
        <dbReference type="Proteomes" id="UP000320300"/>
    </source>
</evidence>
<evidence type="ECO:0000256" key="1">
    <source>
        <dbReference type="ARBA" id="ARBA00004442"/>
    </source>
</evidence>
<feature type="domain" description="Outer membrane protein beta-barrel" evidence="5">
    <location>
        <begin position="386"/>
        <end position="788"/>
    </location>
</feature>
<organism evidence="6 7">
    <name type="scientific">Pedobacter westerhofensis</name>
    <dbReference type="NCBI Taxonomy" id="425512"/>
    <lineage>
        <taxon>Bacteria</taxon>
        <taxon>Pseudomonadati</taxon>
        <taxon>Bacteroidota</taxon>
        <taxon>Sphingobacteriia</taxon>
        <taxon>Sphingobacteriales</taxon>
        <taxon>Sphingobacteriaceae</taxon>
        <taxon>Pedobacter</taxon>
    </lineage>
</organism>
<evidence type="ECO:0000313" key="6">
    <source>
        <dbReference type="EMBL" id="SMO86521.1"/>
    </source>
</evidence>
<dbReference type="OrthoDB" id="606851at2"/>
<dbReference type="GO" id="GO:0009279">
    <property type="term" value="C:cell outer membrane"/>
    <property type="evidence" value="ECO:0007669"/>
    <property type="project" value="UniProtKB-SubCell"/>
</dbReference>
<dbReference type="Pfam" id="PF13620">
    <property type="entry name" value="CarboxypepD_reg"/>
    <property type="match status" value="1"/>
</dbReference>
<keyword evidence="6" id="KW-0675">Receptor</keyword>
<gene>
    <name evidence="6" type="ORF">SAMN06265348_10939</name>
</gene>
<dbReference type="Proteomes" id="UP000320300">
    <property type="component" value="Unassembled WGS sequence"/>
</dbReference>
<dbReference type="AlphaFoldDB" id="A0A521ESX6"/>
<dbReference type="EMBL" id="FXTN01000009">
    <property type="protein sequence ID" value="SMO86521.1"/>
    <property type="molecule type" value="Genomic_DNA"/>
</dbReference>
<name>A0A521ESX6_9SPHI</name>
<keyword evidence="3" id="KW-0998">Cell outer membrane</keyword>
<evidence type="ECO:0000256" key="2">
    <source>
        <dbReference type="ARBA" id="ARBA00023136"/>
    </source>
</evidence>
<comment type="subcellular location">
    <subcellularLocation>
        <location evidence="1">Cell outer membrane</location>
    </subcellularLocation>
</comment>
<keyword evidence="7" id="KW-1185">Reference proteome</keyword>
<dbReference type="PANTHER" id="PTHR40980:SF4">
    <property type="entry name" value="TONB-DEPENDENT RECEPTOR-LIKE BETA-BARREL DOMAIN-CONTAINING PROTEIN"/>
    <property type="match status" value="1"/>
</dbReference>